<comment type="subcellular location">
    <subcellularLocation>
        <location evidence="1">Membrane</location>
        <topology evidence="1">Multi-pass membrane protein</topology>
    </subcellularLocation>
</comment>
<dbReference type="InterPro" id="IPR050638">
    <property type="entry name" value="AA-Vitamin_Transporters"/>
</dbReference>
<proteinExistence type="predicted"/>
<sequence length="331" mass="34057">MGAIDSTTRSVVAFLATAVFFGGTFVAAKAGLEYMPPLLFVAIRFDIAAILLLGYVVLALPREQWLPESRADLAGIAAAGLLTVGLANAMIFMGQQYVTSAVASVIFSLSPILTPVFAAVLLSDERLAPVEAVGMVVALVGVAVVMELNPAGLLASAGIGHLVLLVGAVAVALGGVLIRRVDSTMPSTVRIAWGLPLGAALCHLLAGLRGEQLSAIQWTPGALIALGYVAVFSGVLAYVVYFGLIDDIGATRANLAFYLVPVVAAIGGWAVLGEAITATTAAGFLVVFAGFAIINYEQLASGLAARLGTGTDDPRPSEPSKLRGHAWNDQD</sequence>
<dbReference type="GO" id="GO:0016020">
    <property type="term" value="C:membrane"/>
    <property type="evidence" value="ECO:0007669"/>
    <property type="project" value="UniProtKB-SubCell"/>
</dbReference>
<feature type="domain" description="EamA" evidence="7">
    <location>
        <begin position="159"/>
        <end position="295"/>
    </location>
</feature>
<feature type="region of interest" description="Disordered" evidence="5">
    <location>
        <begin position="309"/>
        <end position="331"/>
    </location>
</feature>
<gene>
    <name evidence="8" type="ORF">ACFQGH_10575</name>
</gene>
<organism evidence="8 9">
    <name type="scientific">Halalkalicoccus tibetensis</name>
    <dbReference type="NCBI Taxonomy" id="175632"/>
    <lineage>
        <taxon>Archaea</taxon>
        <taxon>Methanobacteriati</taxon>
        <taxon>Methanobacteriota</taxon>
        <taxon>Stenosarchaea group</taxon>
        <taxon>Halobacteria</taxon>
        <taxon>Halobacteriales</taxon>
        <taxon>Halococcaceae</taxon>
        <taxon>Halalkalicoccus</taxon>
    </lineage>
</organism>
<keyword evidence="4 6" id="KW-0472">Membrane</keyword>
<feature type="transmembrane region" description="Helical" evidence="6">
    <location>
        <begin position="190"/>
        <end position="210"/>
    </location>
</feature>
<feature type="transmembrane region" description="Helical" evidence="6">
    <location>
        <begin position="12"/>
        <end position="32"/>
    </location>
</feature>
<keyword evidence="2 6" id="KW-0812">Transmembrane</keyword>
<feature type="transmembrane region" description="Helical" evidence="6">
    <location>
        <begin position="255"/>
        <end position="272"/>
    </location>
</feature>
<keyword evidence="3 6" id="KW-1133">Transmembrane helix</keyword>
<protein>
    <submittedName>
        <fullName evidence="8">DMT family transporter</fullName>
    </submittedName>
</protein>
<dbReference type="PANTHER" id="PTHR32322">
    <property type="entry name" value="INNER MEMBRANE TRANSPORTER"/>
    <property type="match status" value="1"/>
</dbReference>
<feature type="transmembrane region" description="Helical" evidence="6">
    <location>
        <begin position="38"/>
        <end position="61"/>
    </location>
</feature>
<evidence type="ECO:0000256" key="4">
    <source>
        <dbReference type="ARBA" id="ARBA00023136"/>
    </source>
</evidence>
<dbReference type="Proteomes" id="UP001596312">
    <property type="component" value="Unassembled WGS sequence"/>
</dbReference>
<feature type="domain" description="EamA" evidence="7">
    <location>
        <begin position="11"/>
        <end position="145"/>
    </location>
</feature>
<reference evidence="8 9" key="1">
    <citation type="journal article" date="2019" name="Int. J. Syst. Evol. Microbiol.">
        <title>The Global Catalogue of Microorganisms (GCM) 10K type strain sequencing project: providing services to taxonomists for standard genome sequencing and annotation.</title>
        <authorList>
            <consortium name="The Broad Institute Genomics Platform"/>
            <consortium name="The Broad Institute Genome Sequencing Center for Infectious Disease"/>
            <person name="Wu L."/>
            <person name="Ma J."/>
        </authorList>
    </citation>
    <scope>NUCLEOTIDE SEQUENCE [LARGE SCALE GENOMIC DNA]</scope>
    <source>
        <strain evidence="8 9">CGMCC 1.3240</strain>
    </source>
</reference>
<evidence type="ECO:0000256" key="6">
    <source>
        <dbReference type="SAM" id="Phobius"/>
    </source>
</evidence>
<dbReference type="Pfam" id="PF00892">
    <property type="entry name" value="EamA"/>
    <property type="match status" value="2"/>
</dbReference>
<name>A0ABD5V295_9EURY</name>
<feature type="transmembrane region" description="Helical" evidence="6">
    <location>
        <begin position="73"/>
        <end position="91"/>
    </location>
</feature>
<feature type="transmembrane region" description="Helical" evidence="6">
    <location>
        <begin position="97"/>
        <end position="120"/>
    </location>
</feature>
<evidence type="ECO:0000256" key="1">
    <source>
        <dbReference type="ARBA" id="ARBA00004141"/>
    </source>
</evidence>
<feature type="transmembrane region" description="Helical" evidence="6">
    <location>
        <begin position="278"/>
        <end position="296"/>
    </location>
</feature>
<evidence type="ECO:0000256" key="2">
    <source>
        <dbReference type="ARBA" id="ARBA00022692"/>
    </source>
</evidence>
<accession>A0ABD5V295</accession>
<evidence type="ECO:0000313" key="8">
    <source>
        <dbReference type="EMBL" id="MFC6905637.1"/>
    </source>
</evidence>
<feature type="transmembrane region" description="Helical" evidence="6">
    <location>
        <begin position="222"/>
        <end position="243"/>
    </location>
</feature>
<evidence type="ECO:0000313" key="9">
    <source>
        <dbReference type="Proteomes" id="UP001596312"/>
    </source>
</evidence>
<keyword evidence="9" id="KW-1185">Reference proteome</keyword>
<evidence type="ECO:0000259" key="7">
    <source>
        <dbReference type="Pfam" id="PF00892"/>
    </source>
</evidence>
<evidence type="ECO:0000256" key="3">
    <source>
        <dbReference type="ARBA" id="ARBA00022989"/>
    </source>
</evidence>
<evidence type="ECO:0000256" key="5">
    <source>
        <dbReference type="SAM" id="MobiDB-lite"/>
    </source>
</evidence>
<dbReference type="EMBL" id="JBHSXQ010000003">
    <property type="protein sequence ID" value="MFC6905637.1"/>
    <property type="molecule type" value="Genomic_DNA"/>
</dbReference>
<dbReference type="PANTHER" id="PTHR32322:SF2">
    <property type="entry name" value="EAMA DOMAIN-CONTAINING PROTEIN"/>
    <property type="match status" value="1"/>
</dbReference>
<dbReference type="RefSeq" id="WP_340604158.1">
    <property type="nucleotide sequence ID" value="NZ_JBBMXV010000003.1"/>
</dbReference>
<comment type="caution">
    <text evidence="8">The sequence shown here is derived from an EMBL/GenBank/DDBJ whole genome shotgun (WGS) entry which is preliminary data.</text>
</comment>
<feature type="compositionally biased region" description="Basic and acidic residues" evidence="5">
    <location>
        <begin position="312"/>
        <end position="331"/>
    </location>
</feature>
<dbReference type="InterPro" id="IPR000620">
    <property type="entry name" value="EamA_dom"/>
</dbReference>
<dbReference type="SUPFAM" id="SSF103481">
    <property type="entry name" value="Multidrug resistance efflux transporter EmrE"/>
    <property type="match status" value="2"/>
</dbReference>
<dbReference type="AlphaFoldDB" id="A0ABD5V295"/>
<feature type="transmembrane region" description="Helical" evidence="6">
    <location>
        <begin position="127"/>
        <end position="146"/>
    </location>
</feature>
<dbReference type="InterPro" id="IPR037185">
    <property type="entry name" value="EmrE-like"/>
</dbReference>
<feature type="transmembrane region" description="Helical" evidence="6">
    <location>
        <begin position="158"/>
        <end position="178"/>
    </location>
</feature>